<name>A0A6P8PSH5_GEOSA</name>
<proteinExistence type="inferred from homology"/>
<dbReference type="PANTHER" id="PTHR15337:SF5">
    <property type="entry name" value="ANTERIOR GRADIENT PROTEIN 3"/>
    <property type="match status" value="1"/>
</dbReference>
<dbReference type="Proteomes" id="UP000515159">
    <property type="component" value="Chromosome 2"/>
</dbReference>
<evidence type="ECO:0000313" key="5">
    <source>
        <dbReference type="RefSeq" id="XP_033786849.1"/>
    </source>
</evidence>
<evidence type="ECO:0000256" key="2">
    <source>
        <dbReference type="ARBA" id="ARBA00038124"/>
    </source>
</evidence>
<dbReference type="CTD" id="155465"/>
<protein>
    <submittedName>
        <fullName evidence="5">Anterior gradient protein 3</fullName>
    </submittedName>
</protein>
<dbReference type="InterPro" id="IPR051099">
    <property type="entry name" value="AGR/TXD"/>
</dbReference>
<dbReference type="FunFam" id="3.40.30.10:FF:000036">
    <property type="entry name" value="anterior gradient protein 2 homolog"/>
    <property type="match status" value="1"/>
</dbReference>
<dbReference type="RefSeq" id="XP_033786849.1">
    <property type="nucleotide sequence ID" value="XM_033930958.1"/>
</dbReference>
<accession>A0A6P8PSH5</accession>
<feature type="signal peptide" evidence="3">
    <location>
        <begin position="1"/>
        <end position="22"/>
    </location>
</feature>
<dbReference type="KEGG" id="gsh:117354095"/>
<dbReference type="AlphaFoldDB" id="A0A6P8PSH5"/>
<dbReference type="SUPFAM" id="SSF52833">
    <property type="entry name" value="Thioredoxin-like"/>
    <property type="match status" value="1"/>
</dbReference>
<organism evidence="4 5">
    <name type="scientific">Geotrypetes seraphini</name>
    <name type="common">Gaboon caecilian</name>
    <name type="synonym">Caecilia seraphini</name>
    <dbReference type="NCBI Taxonomy" id="260995"/>
    <lineage>
        <taxon>Eukaryota</taxon>
        <taxon>Metazoa</taxon>
        <taxon>Chordata</taxon>
        <taxon>Craniata</taxon>
        <taxon>Vertebrata</taxon>
        <taxon>Euteleostomi</taxon>
        <taxon>Amphibia</taxon>
        <taxon>Gymnophiona</taxon>
        <taxon>Geotrypetes</taxon>
    </lineage>
</organism>
<reference evidence="5" key="1">
    <citation type="submission" date="2025-08" db="UniProtKB">
        <authorList>
            <consortium name="RefSeq"/>
        </authorList>
    </citation>
    <scope>IDENTIFICATION</scope>
</reference>
<feature type="chain" id="PRO_5028130113" evidence="3">
    <location>
        <begin position="23"/>
        <end position="165"/>
    </location>
</feature>
<evidence type="ECO:0000256" key="1">
    <source>
        <dbReference type="ARBA" id="ARBA00022729"/>
    </source>
</evidence>
<dbReference type="InParanoid" id="A0A6P8PSH5"/>
<dbReference type="GO" id="GO:0005783">
    <property type="term" value="C:endoplasmic reticulum"/>
    <property type="evidence" value="ECO:0007669"/>
    <property type="project" value="TreeGrafter"/>
</dbReference>
<keyword evidence="4" id="KW-1185">Reference proteome</keyword>
<dbReference type="OrthoDB" id="262308at2759"/>
<evidence type="ECO:0000256" key="3">
    <source>
        <dbReference type="SAM" id="SignalP"/>
    </source>
</evidence>
<dbReference type="FunCoup" id="A0A6P8PSH5">
    <property type="interactions" value="26"/>
</dbReference>
<dbReference type="InterPro" id="IPR036249">
    <property type="entry name" value="Thioredoxin-like_sf"/>
</dbReference>
<dbReference type="Pfam" id="PF13899">
    <property type="entry name" value="Thioredoxin_7"/>
    <property type="match status" value="1"/>
</dbReference>
<dbReference type="PANTHER" id="PTHR15337">
    <property type="entry name" value="ANTERIOR GRADIENT PROTEIN-RELATED"/>
    <property type="match status" value="1"/>
</dbReference>
<dbReference type="Gene3D" id="3.40.30.10">
    <property type="entry name" value="Glutaredoxin"/>
    <property type="match status" value="1"/>
</dbReference>
<evidence type="ECO:0000313" key="4">
    <source>
        <dbReference type="Proteomes" id="UP000515159"/>
    </source>
</evidence>
<gene>
    <name evidence="5" type="primary">AGR3</name>
</gene>
<sequence>MLQSTLALVFVLIAVSSNLAMAINKEKKLPETLSRGWGDEIPWMQTYEEGLFHAQQTNKPLMVIHYLETCEYCQALKKVFSEHAEIQEMAQNDFIMLNIRHETTDKNLYPDGQYVPRIMMVDPSLTVRDDLTGKYSNRRYTYQPEDIDLLKTNMKKALHLLQTEL</sequence>
<comment type="similarity">
    <text evidence="2">Belongs to the AGR family.</text>
</comment>
<keyword evidence="1 3" id="KW-0732">Signal</keyword>
<dbReference type="GeneID" id="117354095"/>